<dbReference type="KEGG" id="fls:GLV81_07665"/>
<dbReference type="PROSITE" id="PS50164">
    <property type="entry name" value="GIY_YIG"/>
    <property type="match status" value="1"/>
</dbReference>
<evidence type="ECO:0000256" key="2">
    <source>
        <dbReference type="ARBA" id="ARBA00026073"/>
    </source>
</evidence>
<protein>
    <submittedName>
        <fullName evidence="4">DNA polymerase III subunit epsilon</fullName>
    </submittedName>
</protein>
<dbReference type="InterPro" id="IPR012337">
    <property type="entry name" value="RNaseH-like_sf"/>
</dbReference>
<dbReference type="Proteomes" id="UP000426027">
    <property type="component" value="Chromosome"/>
</dbReference>
<dbReference type="GO" id="GO:0006289">
    <property type="term" value="P:nucleotide-excision repair"/>
    <property type="evidence" value="ECO:0007669"/>
    <property type="project" value="InterPro"/>
</dbReference>
<evidence type="ECO:0000313" key="4">
    <source>
        <dbReference type="EMBL" id="QGW27990.1"/>
    </source>
</evidence>
<dbReference type="Pfam" id="PF01541">
    <property type="entry name" value="GIY-YIG"/>
    <property type="match status" value="1"/>
</dbReference>
<proteinExistence type="predicted"/>
<dbReference type="EMBL" id="CP046566">
    <property type="protein sequence ID" value="QGW27990.1"/>
    <property type="molecule type" value="Genomic_DNA"/>
</dbReference>
<dbReference type="SUPFAM" id="SSF82771">
    <property type="entry name" value="GIY-YIG endonuclease"/>
    <property type="match status" value="1"/>
</dbReference>
<organism evidence="4 5">
    <name type="scientific">Phnomibacter ginsenosidimutans</name>
    <dbReference type="NCBI Taxonomy" id="2676868"/>
    <lineage>
        <taxon>Bacteria</taxon>
        <taxon>Pseudomonadati</taxon>
        <taxon>Bacteroidota</taxon>
        <taxon>Chitinophagia</taxon>
        <taxon>Chitinophagales</taxon>
        <taxon>Chitinophagaceae</taxon>
        <taxon>Phnomibacter</taxon>
    </lineage>
</organism>
<dbReference type="CDD" id="cd06127">
    <property type="entry name" value="DEDDh"/>
    <property type="match status" value="1"/>
</dbReference>
<dbReference type="NCBIfam" id="TIGR00573">
    <property type="entry name" value="dnaq"/>
    <property type="match status" value="1"/>
</dbReference>
<dbReference type="Pfam" id="PF00929">
    <property type="entry name" value="RNase_T"/>
    <property type="match status" value="1"/>
</dbReference>
<gene>
    <name evidence="4" type="ORF">GLV81_07665</name>
</gene>
<feature type="domain" description="GIY-YIG" evidence="3">
    <location>
        <begin position="197"/>
        <end position="275"/>
    </location>
</feature>
<accession>A0A6I6GCK7</accession>
<evidence type="ECO:0000256" key="1">
    <source>
        <dbReference type="ARBA" id="ARBA00025483"/>
    </source>
</evidence>
<dbReference type="InterPro" id="IPR006054">
    <property type="entry name" value="DnaQ"/>
</dbReference>
<dbReference type="InterPro" id="IPR047296">
    <property type="entry name" value="GIY-YIG_UvrC_Cho"/>
</dbReference>
<dbReference type="GO" id="GO:0045004">
    <property type="term" value="P:DNA replication proofreading"/>
    <property type="evidence" value="ECO:0007669"/>
    <property type="project" value="TreeGrafter"/>
</dbReference>
<dbReference type="PANTHER" id="PTHR30231">
    <property type="entry name" value="DNA POLYMERASE III SUBUNIT EPSILON"/>
    <property type="match status" value="1"/>
</dbReference>
<reference evidence="4 5" key="1">
    <citation type="submission" date="2019-11" db="EMBL/GenBank/DDBJ databases">
        <authorList>
            <person name="Im W.T."/>
        </authorList>
    </citation>
    <scope>NUCLEOTIDE SEQUENCE [LARGE SCALE GENOMIC DNA]</scope>
    <source>
        <strain evidence="4 5">SB-02</strain>
    </source>
</reference>
<dbReference type="Gene3D" id="3.40.1440.10">
    <property type="entry name" value="GIY-YIG endonuclease"/>
    <property type="match status" value="1"/>
</dbReference>
<dbReference type="SMART" id="SM00465">
    <property type="entry name" value="GIYc"/>
    <property type="match status" value="1"/>
</dbReference>
<dbReference type="GO" id="GO:0003677">
    <property type="term" value="F:DNA binding"/>
    <property type="evidence" value="ECO:0007669"/>
    <property type="project" value="InterPro"/>
</dbReference>
<dbReference type="InterPro" id="IPR000305">
    <property type="entry name" value="GIY-YIG_endonuc"/>
</dbReference>
<name>A0A6I6GCK7_9BACT</name>
<dbReference type="InterPro" id="IPR013520">
    <property type="entry name" value="Ribonucl_H"/>
</dbReference>
<dbReference type="SMART" id="SM00479">
    <property type="entry name" value="EXOIII"/>
    <property type="match status" value="1"/>
</dbReference>
<dbReference type="InterPro" id="IPR035901">
    <property type="entry name" value="GIY-YIG_endonuc_sf"/>
</dbReference>
<dbReference type="GO" id="GO:0008408">
    <property type="term" value="F:3'-5' exonuclease activity"/>
    <property type="evidence" value="ECO:0007669"/>
    <property type="project" value="TreeGrafter"/>
</dbReference>
<dbReference type="Gene3D" id="3.30.420.10">
    <property type="entry name" value="Ribonuclease H-like superfamily/Ribonuclease H"/>
    <property type="match status" value="1"/>
</dbReference>
<dbReference type="PANTHER" id="PTHR30231:SF41">
    <property type="entry name" value="DNA POLYMERASE III SUBUNIT EPSILON"/>
    <property type="match status" value="1"/>
</dbReference>
<comment type="function">
    <text evidence="1">DNA polymerase III is a complex, multichain enzyme responsible for most of the replicative synthesis in bacteria. The epsilon subunit contain the editing function and is a proofreading 3'-5' exonuclease.</text>
</comment>
<sequence length="444" mass="50894">MYAIVDIETTGGNASSGGITEVAIVLHNGLEVEGKFETLINPEQHIPAYITALTGISNYMLADAPTFPEVADRIFRLLQGRVFVAHNVNFDFSFLHHHLQMNGYQWQAKKLCTVRYARKVVPGLPSYSLGNLCRSVGIDISNRHRAGGDAMATVELFEHLLANDPEQKHLQHFLKGKTPDTYLPMHVPAEQLHQLPFCPGVYYFKDQQGKVVYVGKAKNLKYRVRSHFANNSGSKRKQDFIRLIHNIEYKACLTEMHALVLEELEIKRIWPLYNRSQKRPVQLYGLYALHDQRGFMRLAVEKRKKNLPAIASFHRSEEGYMLGRKLMQQFDINEQLLFVTGQVQEPAEHYEQHNGKMEAAIDFLQEQLPTCVMYEWGETEKGEPATVLYSIEKGLFTGWATIPQHVVPIDRTAFNWHVCSDNEYIRAMLFRFADAQPQQCVLNC</sequence>
<dbReference type="GO" id="GO:0005829">
    <property type="term" value="C:cytosol"/>
    <property type="evidence" value="ECO:0007669"/>
    <property type="project" value="TreeGrafter"/>
</dbReference>
<keyword evidence="5" id="KW-1185">Reference proteome</keyword>
<evidence type="ECO:0000259" key="3">
    <source>
        <dbReference type="PROSITE" id="PS50164"/>
    </source>
</evidence>
<comment type="subunit">
    <text evidence="2">DNA polymerase III contains a core (composed of alpha, epsilon and theta chains) that associates with a tau subunit. This core dimerizes to form the POLIII' complex. PolIII' associates with the gamma complex (composed of gamma, delta, delta', psi and chi chains) and with the beta chain to form the complete DNA polymerase III complex.</text>
</comment>
<dbReference type="GO" id="GO:0003887">
    <property type="term" value="F:DNA-directed DNA polymerase activity"/>
    <property type="evidence" value="ECO:0007669"/>
    <property type="project" value="InterPro"/>
</dbReference>
<dbReference type="SUPFAM" id="SSF53098">
    <property type="entry name" value="Ribonuclease H-like"/>
    <property type="match status" value="1"/>
</dbReference>
<dbReference type="InterPro" id="IPR036397">
    <property type="entry name" value="RNaseH_sf"/>
</dbReference>
<evidence type="ECO:0000313" key="5">
    <source>
        <dbReference type="Proteomes" id="UP000426027"/>
    </source>
</evidence>
<dbReference type="FunFam" id="3.30.420.10:FF:000045">
    <property type="entry name" value="3'-5' exonuclease DinG"/>
    <property type="match status" value="1"/>
</dbReference>
<dbReference type="CDD" id="cd10434">
    <property type="entry name" value="GIY-YIG_UvrC_Cho"/>
    <property type="match status" value="1"/>
</dbReference>
<dbReference type="AlphaFoldDB" id="A0A6I6GCK7"/>
<dbReference type="RefSeq" id="WP_157478277.1">
    <property type="nucleotide sequence ID" value="NZ_CP046566.1"/>
</dbReference>